<protein>
    <recommendedName>
        <fullName evidence="8">S-adenosylmethionine:tRNA ribosyltransferase-isomerase</fullName>
    </recommendedName>
</protein>
<dbReference type="Pfam" id="PF02547">
    <property type="entry name" value="Queuosine_synth"/>
    <property type="match status" value="1"/>
</dbReference>
<reference evidence="7" key="1">
    <citation type="submission" date="2018-05" db="EMBL/GenBank/DDBJ databases">
        <authorList>
            <person name="Lanie J.A."/>
            <person name="Ng W.-L."/>
            <person name="Kazmierczak K.M."/>
            <person name="Andrzejewski T.M."/>
            <person name="Davidsen T.M."/>
            <person name="Wayne K.J."/>
            <person name="Tettelin H."/>
            <person name="Glass J.I."/>
            <person name="Rusch D."/>
            <person name="Podicherti R."/>
            <person name="Tsui H.-C.T."/>
            <person name="Winkler M.E."/>
        </authorList>
    </citation>
    <scope>NUCLEOTIDE SEQUENCE</scope>
</reference>
<name>A0A381WXJ6_9ZZZZ</name>
<evidence type="ECO:0000256" key="1">
    <source>
        <dbReference type="ARBA" id="ARBA00004496"/>
    </source>
</evidence>
<comment type="subunit">
    <text evidence="2">Monomer.</text>
</comment>
<dbReference type="PANTHER" id="PTHR30307:SF0">
    <property type="entry name" value="S-ADENOSYLMETHIONINE:TRNA RIBOSYLTRANSFERASE-ISOMERASE"/>
    <property type="match status" value="1"/>
</dbReference>
<evidence type="ECO:0000256" key="2">
    <source>
        <dbReference type="ARBA" id="ARBA00011245"/>
    </source>
</evidence>
<keyword evidence="4" id="KW-0808">Transferase</keyword>
<proteinExistence type="inferred from homology"/>
<dbReference type="GO" id="GO:0005737">
    <property type="term" value="C:cytoplasm"/>
    <property type="evidence" value="ECO:0007669"/>
    <property type="project" value="UniProtKB-SubCell"/>
</dbReference>
<evidence type="ECO:0000256" key="3">
    <source>
        <dbReference type="ARBA" id="ARBA00022490"/>
    </source>
</evidence>
<evidence type="ECO:0000256" key="6">
    <source>
        <dbReference type="ARBA" id="ARBA00022785"/>
    </source>
</evidence>
<keyword evidence="3" id="KW-0963">Cytoplasm</keyword>
<keyword evidence="5" id="KW-0949">S-adenosyl-L-methionine</keyword>
<evidence type="ECO:0008006" key="8">
    <source>
        <dbReference type="Google" id="ProtNLM"/>
    </source>
</evidence>
<dbReference type="InterPro" id="IPR042119">
    <property type="entry name" value="QueA_dom2"/>
</dbReference>
<dbReference type="EMBL" id="UINC01013052">
    <property type="protein sequence ID" value="SVA56627.1"/>
    <property type="molecule type" value="Genomic_DNA"/>
</dbReference>
<dbReference type="PANTHER" id="PTHR30307">
    <property type="entry name" value="S-ADENOSYLMETHIONINE:TRNA RIBOSYLTRANSFERASE-ISOMERASE"/>
    <property type="match status" value="1"/>
</dbReference>
<evidence type="ECO:0000256" key="4">
    <source>
        <dbReference type="ARBA" id="ARBA00022679"/>
    </source>
</evidence>
<dbReference type="NCBIfam" id="TIGR00113">
    <property type="entry name" value="queA"/>
    <property type="match status" value="1"/>
</dbReference>
<dbReference type="InterPro" id="IPR036100">
    <property type="entry name" value="QueA_sf"/>
</dbReference>
<dbReference type="GO" id="GO:0008616">
    <property type="term" value="P:tRNA queuosine(34) biosynthetic process"/>
    <property type="evidence" value="ECO:0007669"/>
    <property type="project" value="UniProtKB-KW"/>
</dbReference>
<dbReference type="GO" id="GO:0051075">
    <property type="term" value="F:S-adenosylmethionine:tRNA ribosyltransferase-isomerase activity"/>
    <property type="evidence" value="ECO:0007669"/>
    <property type="project" value="TreeGrafter"/>
</dbReference>
<comment type="subcellular location">
    <subcellularLocation>
        <location evidence="1">Cytoplasm</location>
    </subcellularLocation>
</comment>
<dbReference type="SUPFAM" id="SSF111337">
    <property type="entry name" value="QueA-like"/>
    <property type="match status" value="1"/>
</dbReference>
<dbReference type="HAMAP" id="MF_00113">
    <property type="entry name" value="QueA"/>
    <property type="match status" value="1"/>
</dbReference>
<dbReference type="FunFam" id="3.40.1780.10:FF:000001">
    <property type="entry name" value="S-adenosylmethionine:tRNA ribosyltransferase-isomerase"/>
    <property type="match status" value="1"/>
</dbReference>
<sequence length="343" mass="38683">MKLEDFSFVLPKELIASSPLKERSSSRLLIVEHDFKDLVFSDLPNLLKPEDVLVINDTRVINARLVGQKETGARVELLIEKILDKENSLVQLRSNSRLREGDKISLSESNESVSLIKKRGDIWQVKFSQPVQKIIDSFGLVPLPPYIKREANSSDVDRYQTVYADPTKNYSVAAPTAGFHFDNELLDSVMDKGVNIAKIALHIGMGTFKPIKSKIITDHKMHKESIELKQEAIDLINLSKEKGGRVICVGTTTLRCLETIAKDNKGVLKPFTGETNLFIYPGFKFSVADALITNFHLPKSTLLLLVSAFGGYEKMREAYKYAIKEKYRFYSYGDSMFINANPD</sequence>
<dbReference type="AlphaFoldDB" id="A0A381WXJ6"/>
<dbReference type="InterPro" id="IPR003699">
    <property type="entry name" value="QueA"/>
</dbReference>
<evidence type="ECO:0000313" key="7">
    <source>
        <dbReference type="EMBL" id="SVA56627.1"/>
    </source>
</evidence>
<gene>
    <name evidence="7" type="ORF">METZ01_LOCUS109481</name>
</gene>
<dbReference type="InterPro" id="IPR042118">
    <property type="entry name" value="QueA_dom1"/>
</dbReference>
<dbReference type="NCBIfam" id="NF001140">
    <property type="entry name" value="PRK00147.1"/>
    <property type="match status" value="1"/>
</dbReference>
<organism evidence="7">
    <name type="scientific">marine metagenome</name>
    <dbReference type="NCBI Taxonomy" id="408172"/>
    <lineage>
        <taxon>unclassified sequences</taxon>
        <taxon>metagenomes</taxon>
        <taxon>ecological metagenomes</taxon>
    </lineage>
</organism>
<evidence type="ECO:0000256" key="5">
    <source>
        <dbReference type="ARBA" id="ARBA00022691"/>
    </source>
</evidence>
<dbReference type="Gene3D" id="2.40.10.240">
    <property type="entry name" value="QueA-like"/>
    <property type="match status" value="1"/>
</dbReference>
<dbReference type="Gene3D" id="3.40.1780.10">
    <property type="entry name" value="QueA-like"/>
    <property type="match status" value="1"/>
</dbReference>
<keyword evidence="6" id="KW-0671">Queuosine biosynthesis</keyword>
<accession>A0A381WXJ6</accession>